<dbReference type="GO" id="GO:0031901">
    <property type="term" value="C:early endosome membrane"/>
    <property type="evidence" value="ECO:0007669"/>
    <property type="project" value="UniProtKB-SubCell"/>
</dbReference>
<feature type="compositionally biased region" description="Polar residues" evidence="10">
    <location>
        <begin position="440"/>
        <end position="457"/>
    </location>
</feature>
<evidence type="ECO:0000259" key="13">
    <source>
        <dbReference type="PROSITE" id="PS51292"/>
    </source>
</evidence>
<evidence type="ECO:0000256" key="8">
    <source>
        <dbReference type="ARBA" id="ARBA00023329"/>
    </source>
</evidence>
<evidence type="ECO:0000256" key="11">
    <source>
        <dbReference type="SAM" id="Phobius"/>
    </source>
</evidence>
<evidence type="ECO:0000256" key="7">
    <source>
        <dbReference type="ARBA" id="ARBA00022859"/>
    </source>
</evidence>
<dbReference type="SMART" id="SM00744">
    <property type="entry name" value="RINGv"/>
    <property type="match status" value="1"/>
</dbReference>
<dbReference type="InterPro" id="IPR013083">
    <property type="entry name" value="Znf_RING/FYVE/PHD"/>
</dbReference>
<evidence type="ECO:0000256" key="10">
    <source>
        <dbReference type="SAM" id="MobiDB-lite"/>
    </source>
</evidence>
<reference evidence="14" key="1">
    <citation type="submission" date="2021-12" db="EMBL/GenBank/DDBJ databases">
        <authorList>
            <person name="King R."/>
        </authorList>
    </citation>
    <scope>NUCLEOTIDE SEQUENCE</scope>
</reference>
<protein>
    <recommendedName>
        <fullName evidence="16">E3 ubiquitin-protein ligase MARCH8</fullName>
    </recommendedName>
</protein>
<feature type="domain" description="RING-CH-type" evidence="13">
    <location>
        <begin position="36"/>
        <end position="97"/>
    </location>
</feature>
<feature type="domain" description="RING-type" evidence="12">
    <location>
        <begin position="44"/>
        <end position="91"/>
    </location>
</feature>
<keyword evidence="15" id="KW-1185">Reference proteome</keyword>
<dbReference type="AlphaFoldDB" id="A0A9P0AJ47"/>
<dbReference type="PROSITE" id="PS51292">
    <property type="entry name" value="ZF_RING_CH"/>
    <property type="match status" value="1"/>
</dbReference>
<name>A0A9P0AJ47_BEMTA</name>
<evidence type="ECO:0000256" key="4">
    <source>
        <dbReference type="ARBA" id="ARBA00022723"/>
    </source>
</evidence>
<keyword evidence="6" id="KW-0862">Zinc</keyword>
<dbReference type="CDD" id="cd16807">
    <property type="entry name" value="RING_CH-C4HC3_MARCH8"/>
    <property type="match status" value="1"/>
</dbReference>
<accession>A0A9P0AJ47</accession>
<dbReference type="InterPro" id="IPR011016">
    <property type="entry name" value="Znf_RING-CH"/>
</dbReference>
<comment type="subcellular location">
    <subcellularLocation>
        <location evidence="2">Cytoplasmic vesicle membrane</location>
        <topology evidence="2">Multi-pass membrane protein</topology>
    </subcellularLocation>
    <subcellularLocation>
        <location evidence="3">Early endosome membrane</location>
        <topology evidence="3">Multi-pass membrane protein</topology>
    </subcellularLocation>
    <subcellularLocation>
        <location evidence="1">Lysosome membrane</location>
        <topology evidence="1">Multi-pass membrane protein</topology>
    </subcellularLocation>
</comment>
<feature type="region of interest" description="Disordered" evidence="10">
    <location>
        <begin position="338"/>
        <end position="384"/>
    </location>
</feature>
<dbReference type="PROSITE" id="PS50089">
    <property type="entry name" value="ZF_RING_2"/>
    <property type="match status" value="1"/>
</dbReference>
<dbReference type="Pfam" id="PF12906">
    <property type="entry name" value="RINGv"/>
    <property type="match status" value="1"/>
</dbReference>
<evidence type="ECO:0000256" key="9">
    <source>
        <dbReference type="PROSITE-ProRule" id="PRU00175"/>
    </source>
</evidence>
<evidence type="ECO:0000259" key="12">
    <source>
        <dbReference type="PROSITE" id="PS50089"/>
    </source>
</evidence>
<feature type="transmembrane region" description="Helical" evidence="11">
    <location>
        <begin position="161"/>
        <end position="183"/>
    </location>
</feature>
<feature type="compositionally biased region" description="Low complexity" evidence="10">
    <location>
        <begin position="412"/>
        <end position="422"/>
    </location>
</feature>
<feature type="region of interest" description="Disordered" evidence="10">
    <location>
        <begin position="410"/>
        <end position="457"/>
    </location>
</feature>
<dbReference type="GO" id="GO:0005765">
    <property type="term" value="C:lysosomal membrane"/>
    <property type="evidence" value="ECO:0007669"/>
    <property type="project" value="UniProtKB-SubCell"/>
</dbReference>
<dbReference type="Gene3D" id="3.30.40.10">
    <property type="entry name" value="Zinc/RING finger domain, C3HC4 (zinc finger)"/>
    <property type="match status" value="1"/>
</dbReference>
<dbReference type="Proteomes" id="UP001152759">
    <property type="component" value="Chromosome 7"/>
</dbReference>
<feature type="transmembrane region" description="Helical" evidence="11">
    <location>
        <begin position="119"/>
        <end position="141"/>
    </location>
</feature>
<evidence type="ECO:0000256" key="3">
    <source>
        <dbReference type="ARBA" id="ARBA00004520"/>
    </source>
</evidence>
<dbReference type="EMBL" id="OU963868">
    <property type="protein sequence ID" value="CAH0392853.1"/>
    <property type="molecule type" value="Genomic_DNA"/>
</dbReference>
<dbReference type="GO" id="GO:0008270">
    <property type="term" value="F:zinc ion binding"/>
    <property type="evidence" value="ECO:0007669"/>
    <property type="project" value="UniProtKB-KW"/>
</dbReference>
<keyword evidence="11" id="KW-1133">Transmembrane helix</keyword>
<keyword evidence="11" id="KW-0472">Membrane</keyword>
<organism evidence="14 15">
    <name type="scientific">Bemisia tabaci</name>
    <name type="common">Sweetpotato whitefly</name>
    <name type="synonym">Aleurodes tabaci</name>
    <dbReference type="NCBI Taxonomy" id="7038"/>
    <lineage>
        <taxon>Eukaryota</taxon>
        <taxon>Metazoa</taxon>
        <taxon>Ecdysozoa</taxon>
        <taxon>Arthropoda</taxon>
        <taxon>Hexapoda</taxon>
        <taxon>Insecta</taxon>
        <taxon>Pterygota</taxon>
        <taxon>Neoptera</taxon>
        <taxon>Paraneoptera</taxon>
        <taxon>Hemiptera</taxon>
        <taxon>Sternorrhyncha</taxon>
        <taxon>Aleyrodoidea</taxon>
        <taxon>Aleyrodidae</taxon>
        <taxon>Aleyrodinae</taxon>
        <taxon>Bemisia</taxon>
    </lineage>
</organism>
<dbReference type="KEGG" id="btab:109035293"/>
<dbReference type="PANTHER" id="PTHR45981">
    <property type="entry name" value="LD02310P"/>
    <property type="match status" value="1"/>
</dbReference>
<dbReference type="GO" id="GO:0002376">
    <property type="term" value="P:immune system process"/>
    <property type="evidence" value="ECO:0007669"/>
    <property type="project" value="UniProtKB-KW"/>
</dbReference>
<keyword evidence="7" id="KW-0391">Immunity</keyword>
<keyword evidence="11" id="KW-0812">Transmembrane</keyword>
<proteinExistence type="predicted"/>
<evidence type="ECO:0000256" key="2">
    <source>
        <dbReference type="ARBA" id="ARBA00004439"/>
    </source>
</evidence>
<sequence>MPSKKSHSLSPDSPRAQTDFDNHKFSDGCSSLSSSISSNGFDICRICHCEGDAEVPLITPCYCAGSLRFVHQACLQQWIKSSNTRNCELCKFQFIMHTKTKPFTEWEQLDMSGLERRKLFCAVLFHAVALTCVVWSSYVLIDRTVEEVRNGVLEWPLWTKLIVVSIGITGGVIFMYIQCKAYIQICQRWKAYNRVIYVQDAPPRLPTAPALGVVPVSSITAGSSRLTDGGNSDLLTRPLFDCQWKPYQDNFDCPTHRHGAAEGEATNIDFKGVRNVRIFFDNDNGIHLSKGDDCINVNVNDTYAATSSNNKSVSLDTSKEGEHGGLSWRIEINKTAKSNAENAQNASDNYDRVLPPVDANDSRDVSKTHIISPEASAVRNGTESSSAGELPVLKLLIKIADIVIQFGGQAAGGASASDPATGEKAVSSDAKATGCDGKSVNIQIDNPSEATDPSDQTPFIIDLTSQLEQQVSKVSKGSGNVNPVKIRFDFGAEANGSGGESDSDLTVNKASTKLLPSSELKKSKFQEPFSSYVSYPPSLESDFKNDSDGQISLNESNDSCTQLLLKHSDDNAVLTKV</sequence>
<gene>
    <name evidence="14" type="ORF">BEMITA_LOCUS11321</name>
</gene>
<feature type="compositionally biased region" description="Polar residues" evidence="10">
    <location>
        <begin position="338"/>
        <end position="348"/>
    </location>
</feature>
<keyword evidence="4" id="KW-0479">Metal-binding</keyword>
<evidence type="ECO:0000313" key="14">
    <source>
        <dbReference type="EMBL" id="CAH0392853.1"/>
    </source>
</evidence>
<dbReference type="SUPFAM" id="SSF57850">
    <property type="entry name" value="RING/U-box"/>
    <property type="match status" value="1"/>
</dbReference>
<keyword evidence="8" id="KW-0968">Cytoplasmic vesicle</keyword>
<evidence type="ECO:0000256" key="1">
    <source>
        <dbReference type="ARBA" id="ARBA00004155"/>
    </source>
</evidence>
<evidence type="ECO:0000256" key="5">
    <source>
        <dbReference type="ARBA" id="ARBA00022771"/>
    </source>
</evidence>
<evidence type="ECO:0000256" key="6">
    <source>
        <dbReference type="ARBA" id="ARBA00022833"/>
    </source>
</evidence>
<keyword evidence="5 9" id="KW-0863">Zinc-finger</keyword>
<evidence type="ECO:0000313" key="15">
    <source>
        <dbReference type="Proteomes" id="UP001152759"/>
    </source>
</evidence>
<dbReference type="InterPro" id="IPR001841">
    <property type="entry name" value="Znf_RING"/>
</dbReference>
<evidence type="ECO:0008006" key="16">
    <source>
        <dbReference type="Google" id="ProtNLM"/>
    </source>
</evidence>